<dbReference type="AlphaFoldDB" id="A0A366E5M8"/>
<sequence length="571" mass="63359">MKAAEAVIEIMKDWDVSHIYGYPGDSVNNLVEAFRNHQEEISFIQVRHEEVASLAASAEAKLTNKVGVCLSIGGPGAIHLLNGMYDAKADGAPLVVITGQISHDLVGTDNFQEVNLERMFDDVSVFHRRVTSGKQMRPLLEQAFKDAYTYNGVAVLSVPDDVFKENVEHPQLRSSTFKKPALRADKEDLQKAANEIKRANKPLILAGKGAMGTRDELIQFGENIAAPIIVSLRGKGVIPDEHPLNLGNLGQIGTKPAFEAMEETDLLIMVGTSFPYRDFLPDDVKAIQIDIDSAQIGKRYPVDIGLVASSVEVLQWFNKHISEKEDRVFLRACQENMKSWWNHLDDIVQPRENKPMQGPQVIHTLQDYVEDDAILSVDVGNVSTWTARFFKMTNQQLVISSWLATMGCGLPGAIASKLKQPEKQVVAICGDGGFAMVMQDFLTAVKYNLPITVIILNNSKLGMIKYEQEQIGNISYGTALQGFDFAKFAEACGGIGFHVTNEDTLSEALESASKIEKPTIIDVEIEDRAPLPGKIEWGQAMGYSKYLLKKLIERDTEWDMPSLKTVLKRMF</sequence>
<dbReference type="EMBL" id="QNRI01000007">
    <property type="protein sequence ID" value="RBO97089.1"/>
    <property type="molecule type" value="Genomic_DNA"/>
</dbReference>
<dbReference type="Proteomes" id="UP000252254">
    <property type="component" value="Unassembled WGS sequence"/>
</dbReference>
<dbReference type="InterPro" id="IPR047210">
    <property type="entry name" value="TPP_PYR_POXB-like"/>
</dbReference>
<dbReference type="SUPFAM" id="SSF52518">
    <property type="entry name" value="Thiamin diphosphate-binding fold (THDP-binding)"/>
    <property type="match status" value="2"/>
</dbReference>
<dbReference type="PANTHER" id="PTHR42981">
    <property type="entry name" value="PYRUVATE DEHYDROGENASE [UBIQUINONE]"/>
    <property type="match status" value="1"/>
</dbReference>
<dbReference type="InterPro" id="IPR000399">
    <property type="entry name" value="TPP-bd_CS"/>
</dbReference>
<dbReference type="Gene3D" id="3.40.50.970">
    <property type="match status" value="2"/>
</dbReference>
<evidence type="ECO:0000259" key="4">
    <source>
        <dbReference type="Pfam" id="PF00205"/>
    </source>
</evidence>
<dbReference type="InterPro" id="IPR012001">
    <property type="entry name" value="Thiamin_PyroP_enz_TPP-bd_dom"/>
</dbReference>
<dbReference type="SUPFAM" id="SSF52467">
    <property type="entry name" value="DHS-like NAD/FAD-binding domain"/>
    <property type="match status" value="1"/>
</dbReference>
<evidence type="ECO:0000259" key="5">
    <source>
        <dbReference type="Pfam" id="PF02775"/>
    </source>
</evidence>
<dbReference type="RefSeq" id="WP_113869037.1">
    <property type="nucleotide sequence ID" value="NZ_BAABQN010000007.1"/>
</dbReference>
<gene>
    <name evidence="7" type="ORF">DES48_1075</name>
</gene>
<evidence type="ECO:0000256" key="3">
    <source>
        <dbReference type="RuleBase" id="RU362132"/>
    </source>
</evidence>
<evidence type="ECO:0000256" key="1">
    <source>
        <dbReference type="ARBA" id="ARBA00007812"/>
    </source>
</evidence>
<evidence type="ECO:0000313" key="7">
    <source>
        <dbReference type="EMBL" id="RBO97089.1"/>
    </source>
</evidence>
<name>A0A366E5M8_9BACI</name>
<feature type="domain" description="Thiamine pyrophosphate enzyme central" evidence="4">
    <location>
        <begin position="189"/>
        <end position="315"/>
    </location>
</feature>
<dbReference type="InterPro" id="IPR047212">
    <property type="entry name" value="TPP_POXB-like"/>
</dbReference>
<dbReference type="Pfam" id="PF02776">
    <property type="entry name" value="TPP_enzyme_N"/>
    <property type="match status" value="1"/>
</dbReference>
<dbReference type="InterPro" id="IPR011766">
    <property type="entry name" value="TPP_enzyme_TPP-bd"/>
</dbReference>
<dbReference type="CDD" id="cd02014">
    <property type="entry name" value="TPP_POX"/>
    <property type="match status" value="1"/>
</dbReference>
<feature type="domain" description="Thiamine pyrophosphate enzyme N-terminal TPP-binding" evidence="6">
    <location>
        <begin position="1"/>
        <end position="115"/>
    </location>
</feature>
<dbReference type="Pfam" id="PF02775">
    <property type="entry name" value="TPP_enzyme_C"/>
    <property type="match status" value="1"/>
</dbReference>
<dbReference type="STRING" id="200904.GCA_900168775_01096"/>
<protein>
    <submittedName>
        <fullName evidence="7">Pyruvate oxidase</fullName>
    </submittedName>
</protein>
<organism evidence="7 8">
    <name type="scientific">Paraliobacillus ryukyuensis</name>
    <dbReference type="NCBI Taxonomy" id="200904"/>
    <lineage>
        <taxon>Bacteria</taxon>
        <taxon>Bacillati</taxon>
        <taxon>Bacillota</taxon>
        <taxon>Bacilli</taxon>
        <taxon>Bacillales</taxon>
        <taxon>Bacillaceae</taxon>
        <taxon>Paraliobacillus</taxon>
    </lineage>
</organism>
<proteinExistence type="inferred from homology"/>
<comment type="caution">
    <text evidence="7">The sequence shown here is derived from an EMBL/GenBank/DDBJ whole genome shotgun (WGS) entry which is preliminary data.</text>
</comment>
<dbReference type="CDD" id="cd07039">
    <property type="entry name" value="TPP_PYR_POX"/>
    <property type="match status" value="1"/>
</dbReference>
<dbReference type="GO" id="GO:0003824">
    <property type="term" value="F:catalytic activity"/>
    <property type="evidence" value="ECO:0007669"/>
    <property type="project" value="InterPro"/>
</dbReference>
<dbReference type="InterPro" id="IPR029061">
    <property type="entry name" value="THDP-binding"/>
</dbReference>
<dbReference type="PANTHER" id="PTHR42981:SF2">
    <property type="entry name" value="PYRUVATE DEHYDROGENASE [UBIQUINONE]"/>
    <property type="match status" value="1"/>
</dbReference>
<dbReference type="InterPro" id="IPR012000">
    <property type="entry name" value="Thiamin_PyroP_enz_cen_dom"/>
</dbReference>
<dbReference type="NCBIfam" id="NF006377">
    <property type="entry name" value="PRK08611.1"/>
    <property type="match status" value="1"/>
</dbReference>
<dbReference type="InterPro" id="IPR047211">
    <property type="entry name" value="POXB-like"/>
</dbReference>
<keyword evidence="2 3" id="KW-0786">Thiamine pyrophosphate</keyword>
<dbReference type="Gene3D" id="3.40.50.1220">
    <property type="entry name" value="TPP-binding domain"/>
    <property type="match status" value="1"/>
</dbReference>
<keyword evidence="7" id="KW-0670">Pyruvate</keyword>
<reference evidence="7 8" key="1">
    <citation type="submission" date="2018-06" db="EMBL/GenBank/DDBJ databases">
        <title>Genomic Encyclopedia of Type Strains, Phase IV (KMG-IV): sequencing the most valuable type-strain genomes for metagenomic binning, comparative biology and taxonomic classification.</title>
        <authorList>
            <person name="Goeker M."/>
        </authorList>
    </citation>
    <scope>NUCLEOTIDE SEQUENCE [LARGE SCALE GENOMIC DNA]</scope>
    <source>
        <strain evidence="7 8">DSM 15140</strain>
    </source>
</reference>
<evidence type="ECO:0000313" key="8">
    <source>
        <dbReference type="Proteomes" id="UP000252254"/>
    </source>
</evidence>
<dbReference type="InterPro" id="IPR029035">
    <property type="entry name" value="DHS-like_NAD/FAD-binding_dom"/>
</dbReference>
<dbReference type="Pfam" id="PF00205">
    <property type="entry name" value="TPP_enzyme_M"/>
    <property type="match status" value="1"/>
</dbReference>
<comment type="similarity">
    <text evidence="1 3">Belongs to the TPP enzyme family.</text>
</comment>
<keyword evidence="8" id="KW-1185">Reference proteome</keyword>
<dbReference type="GO" id="GO:0030976">
    <property type="term" value="F:thiamine pyrophosphate binding"/>
    <property type="evidence" value="ECO:0007669"/>
    <property type="project" value="InterPro"/>
</dbReference>
<evidence type="ECO:0000256" key="2">
    <source>
        <dbReference type="ARBA" id="ARBA00023052"/>
    </source>
</evidence>
<dbReference type="GO" id="GO:0000287">
    <property type="term" value="F:magnesium ion binding"/>
    <property type="evidence" value="ECO:0007669"/>
    <property type="project" value="InterPro"/>
</dbReference>
<dbReference type="OrthoDB" id="4494979at2"/>
<evidence type="ECO:0000259" key="6">
    <source>
        <dbReference type="Pfam" id="PF02776"/>
    </source>
</evidence>
<accession>A0A366E5M8</accession>
<dbReference type="PROSITE" id="PS00187">
    <property type="entry name" value="TPP_ENZYMES"/>
    <property type="match status" value="1"/>
</dbReference>
<feature type="domain" description="Thiamine pyrophosphate enzyme TPP-binding" evidence="5">
    <location>
        <begin position="378"/>
        <end position="523"/>
    </location>
</feature>